<dbReference type="SUPFAM" id="SSF55729">
    <property type="entry name" value="Acyl-CoA N-acyltransferases (Nat)"/>
    <property type="match status" value="1"/>
</dbReference>
<keyword evidence="4" id="KW-1185">Reference proteome</keyword>
<feature type="domain" description="N-acetyltransferase" evidence="2">
    <location>
        <begin position="19"/>
        <end position="172"/>
    </location>
</feature>
<dbReference type="Proteomes" id="UP000321181">
    <property type="component" value="Unassembled WGS sequence"/>
</dbReference>
<dbReference type="InterPro" id="IPR000182">
    <property type="entry name" value="GNAT_dom"/>
</dbReference>
<sequence>MDVDTAALDRQPFLQGRLLRLRPLQAGDVDALYRIAADPRLWEQHPAKDRTEEAVFRRWFDEAVSSRGALVAVDTGSGEVIGTSRYALRPDGAVEIGWTFLAHSHWGGRWNAEMKQLMLDHAFQVVAEVVFLVHSDNVRSRRAVERLGAVRIGTEPDSHGRGENDVFRLRRPE</sequence>
<feature type="compositionally biased region" description="Basic and acidic residues" evidence="1">
    <location>
        <begin position="154"/>
        <end position="173"/>
    </location>
</feature>
<accession>A0A512DFR1</accession>
<evidence type="ECO:0000256" key="1">
    <source>
        <dbReference type="SAM" id="MobiDB-lite"/>
    </source>
</evidence>
<evidence type="ECO:0000313" key="3">
    <source>
        <dbReference type="EMBL" id="GEO35318.1"/>
    </source>
</evidence>
<dbReference type="PANTHER" id="PTHR43610">
    <property type="entry name" value="BLL6696 PROTEIN"/>
    <property type="match status" value="1"/>
</dbReference>
<gene>
    <name evidence="3" type="ORF">CAE01nite_30430</name>
</gene>
<dbReference type="EMBL" id="BJYY01000019">
    <property type="protein sequence ID" value="GEO35318.1"/>
    <property type="molecule type" value="Genomic_DNA"/>
</dbReference>
<feature type="region of interest" description="Disordered" evidence="1">
    <location>
        <begin position="153"/>
        <end position="173"/>
    </location>
</feature>
<reference evidence="3 4" key="1">
    <citation type="submission" date="2019-07" db="EMBL/GenBank/DDBJ databases">
        <title>Whole genome shotgun sequence of Cellulomonas aerilata NBRC 106308.</title>
        <authorList>
            <person name="Hosoyama A."/>
            <person name="Uohara A."/>
            <person name="Ohji S."/>
            <person name="Ichikawa N."/>
        </authorList>
    </citation>
    <scope>NUCLEOTIDE SEQUENCE [LARGE SCALE GENOMIC DNA]</scope>
    <source>
        <strain evidence="3 4">NBRC 106308</strain>
    </source>
</reference>
<proteinExistence type="predicted"/>
<dbReference type="Gene3D" id="3.40.630.30">
    <property type="match status" value="1"/>
</dbReference>
<dbReference type="PROSITE" id="PS51186">
    <property type="entry name" value="GNAT"/>
    <property type="match status" value="1"/>
</dbReference>
<evidence type="ECO:0000259" key="2">
    <source>
        <dbReference type="PROSITE" id="PS51186"/>
    </source>
</evidence>
<comment type="caution">
    <text evidence="3">The sequence shown here is derived from an EMBL/GenBank/DDBJ whole genome shotgun (WGS) entry which is preliminary data.</text>
</comment>
<dbReference type="AlphaFoldDB" id="A0A512DFR1"/>
<evidence type="ECO:0000313" key="4">
    <source>
        <dbReference type="Proteomes" id="UP000321181"/>
    </source>
</evidence>
<name>A0A512DFR1_9CELL</name>
<organism evidence="3 4">
    <name type="scientific">Cellulomonas aerilata</name>
    <dbReference type="NCBI Taxonomy" id="515326"/>
    <lineage>
        <taxon>Bacteria</taxon>
        <taxon>Bacillati</taxon>
        <taxon>Actinomycetota</taxon>
        <taxon>Actinomycetes</taxon>
        <taxon>Micrococcales</taxon>
        <taxon>Cellulomonadaceae</taxon>
        <taxon>Cellulomonas</taxon>
    </lineage>
</organism>
<dbReference type="InterPro" id="IPR016181">
    <property type="entry name" value="Acyl_CoA_acyltransferase"/>
</dbReference>
<protein>
    <recommendedName>
        <fullName evidence="2">N-acetyltransferase domain-containing protein</fullName>
    </recommendedName>
</protein>
<dbReference type="Pfam" id="PF13302">
    <property type="entry name" value="Acetyltransf_3"/>
    <property type="match status" value="1"/>
</dbReference>
<dbReference type="GO" id="GO:0016747">
    <property type="term" value="F:acyltransferase activity, transferring groups other than amino-acyl groups"/>
    <property type="evidence" value="ECO:0007669"/>
    <property type="project" value="InterPro"/>
</dbReference>
<dbReference type="RefSeq" id="WP_222595950.1">
    <property type="nucleotide sequence ID" value="NZ_BAAARM010000005.1"/>
</dbReference>
<dbReference type="PANTHER" id="PTHR43610:SF1">
    <property type="entry name" value="N-ACETYLTRANSFERASE DOMAIN-CONTAINING PROTEIN"/>
    <property type="match status" value="1"/>
</dbReference>